<dbReference type="InterPro" id="IPR003964">
    <property type="entry name" value="Carb_kinase"/>
</dbReference>
<dbReference type="NCBIfam" id="TIGR00746">
    <property type="entry name" value="arcC"/>
    <property type="match status" value="1"/>
</dbReference>
<dbReference type="PANTHER" id="PTHR30409:SF1">
    <property type="entry name" value="CARBAMATE KINASE-RELATED"/>
    <property type="match status" value="1"/>
</dbReference>
<feature type="domain" description="Aspartate/glutamate/uridylate kinase" evidence="8">
    <location>
        <begin position="6"/>
        <end position="285"/>
    </location>
</feature>
<dbReference type="Gene3D" id="3.40.1160.10">
    <property type="entry name" value="Acetylglutamate kinase-like"/>
    <property type="match status" value="1"/>
</dbReference>
<dbReference type="PRINTS" id="PR01469">
    <property type="entry name" value="CARBMTKINASE"/>
</dbReference>
<evidence type="ECO:0000256" key="2">
    <source>
        <dbReference type="ARBA" id="ARBA00022679"/>
    </source>
</evidence>
<dbReference type="InterPro" id="IPR001048">
    <property type="entry name" value="Asp/Glu/Uridylate_kinase"/>
</dbReference>
<dbReference type="Pfam" id="PF00696">
    <property type="entry name" value="AA_kinase"/>
    <property type="match status" value="1"/>
</dbReference>
<evidence type="ECO:0000256" key="1">
    <source>
        <dbReference type="ARBA" id="ARBA00011066"/>
    </source>
</evidence>
<proteinExistence type="inferred from homology"/>
<accession>A0ABN0AZT1</accession>
<dbReference type="CDD" id="cd04235">
    <property type="entry name" value="AAK_CK"/>
    <property type="match status" value="1"/>
</dbReference>
<dbReference type="PIRSF" id="PIRSF000723">
    <property type="entry name" value="Carbamate_kin"/>
    <property type="match status" value="1"/>
</dbReference>
<keyword evidence="10" id="KW-1185">Reference proteome</keyword>
<dbReference type="GO" id="GO:0008804">
    <property type="term" value="F:carbamate kinase activity"/>
    <property type="evidence" value="ECO:0007669"/>
    <property type="project" value="UniProtKB-EC"/>
</dbReference>
<dbReference type="NCBIfam" id="NF009007">
    <property type="entry name" value="PRK12352.1"/>
    <property type="match status" value="1"/>
</dbReference>
<evidence type="ECO:0000313" key="10">
    <source>
        <dbReference type="Proteomes" id="UP000004431"/>
    </source>
</evidence>
<dbReference type="PANTHER" id="PTHR30409">
    <property type="entry name" value="CARBAMATE KINASE"/>
    <property type="match status" value="1"/>
</dbReference>
<evidence type="ECO:0000256" key="7">
    <source>
        <dbReference type="PIRNR" id="PIRNR000723"/>
    </source>
</evidence>
<dbReference type="SUPFAM" id="SSF53633">
    <property type="entry name" value="Carbamate kinase-like"/>
    <property type="match status" value="1"/>
</dbReference>
<keyword evidence="4 7" id="KW-0418">Kinase</keyword>
<evidence type="ECO:0000256" key="4">
    <source>
        <dbReference type="ARBA" id="ARBA00022777"/>
    </source>
</evidence>
<protein>
    <recommendedName>
        <fullName evidence="6 7">Carbamate kinase</fullName>
    </recommendedName>
</protein>
<reference evidence="9 10" key="1">
    <citation type="submission" date="2010-08" db="EMBL/GenBank/DDBJ databases">
        <authorList>
            <person name="Durkin A.S."/>
            <person name="Madupu R."/>
            <person name="Torralba M."/>
            <person name="Gillis M."/>
            <person name="Methe B."/>
            <person name="Sutton G."/>
            <person name="Nelson K.E."/>
        </authorList>
    </citation>
    <scope>NUCLEOTIDE SEQUENCE [LARGE SCALE GENOMIC DNA]</scope>
    <source>
        <strain evidence="9 10">PB189-T1-4</strain>
    </source>
</reference>
<evidence type="ECO:0000313" key="9">
    <source>
        <dbReference type="EMBL" id="EFL44035.1"/>
    </source>
</evidence>
<evidence type="ECO:0000256" key="3">
    <source>
        <dbReference type="ARBA" id="ARBA00022741"/>
    </source>
</evidence>
<gene>
    <name evidence="9" type="primary">arcC</name>
    <name evidence="9" type="ORF">HMPREF9248_0823</name>
</gene>
<name>A0ABN0AZT1_9ACTN</name>
<dbReference type="PROSITE" id="PS01128">
    <property type="entry name" value="SHIKIMATE_KINASE"/>
    <property type="match status" value="1"/>
</dbReference>
<sequence>MSSQQTIVVALGGNALGKTPQQQLMLIQNTASSLVDMIQEGYRVVITHGNGPQVGAIKVSTDYAAQHEVGPEIPFAECGAMSQGYIGYHLQQAMINELARRGIEKPVVSVVTETLVDANDPAFEHPTKPVGAFYTEEEAKKRMEHSGDTYVEDAGRGWRWVVASPLPKRIVETDTIKQLVDSGCVVIAAGGGGIPVIKTDAGYKGVAAVIDKDNTAALLAHDIAADRLVILTAVEKVAINFNTPNQQNLDTLTVAQAKQYSDEGQFAPGSMLPKISACVTFVKETKGGQALITSLECAKDGLLGKTGTAIVA</sequence>
<evidence type="ECO:0000256" key="6">
    <source>
        <dbReference type="NCBIfam" id="TIGR00746"/>
    </source>
</evidence>
<comment type="similarity">
    <text evidence="1 7">Belongs to the carbamate kinase family.</text>
</comment>
<dbReference type="EMBL" id="AEDQ01000021">
    <property type="protein sequence ID" value="EFL44035.1"/>
    <property type="molecule type" value="Genomic_DNA"/>
</dbReference>
<dbReference type="RefSeq" id="WP_006304268.1">
    <property type="nucleotide sequence ID" value="NZ_AEDQ01000021.1"/>
</dbReference>
<dbReference type="InterPro" id="IPR023000">
    <property type="entry name" value="Shikimate_kinase_CS"/>
</dbReference>
<keyword evidence="5" id="KW-0067">ATP-binding</keyword>
<evidence type="ECO:0000259" key="8">
    <source>
        <dbReference type="Pfam" id="PF00696"/>
    </source>
</evidence>
<dbReference type="Proteomes" id="UP000004431">
    <property type="component" value="Unassembled WGS sequence"/>
</dbReference>
<keyword evidence="3" id="KW-0547">Nucleotide-binding</keyword>
<evidence type="ECO:0000256" key="5">
    <source>
        <dbReference type="ARBA" id="ARBA00022840"/>
    </source>
</evidence>
<keyword evidence="2 7" id="KW-0808">Transferase</keyword>
<dbReference type="InterPro" id="IPR036393">
    <property type="entry name" value="AceGlu_kinase-like_sf"/>
</dbReference>
<organism evidence="9 10">
    <name type="scientific">Fannyhessea vaginae PB189-T1-4</name>
    <dbReference type="NCBI Taxonomy" id="866774"/>
    <lineage>
        <taxon>Bacteria</taxon>
        <taxon>Bacillati</taxon>
        <taxon>Actinomycetota</taxon>
        <taxon>Coriobacteriia</taxon>
        <taxon>Coriobacteriales</taxon>
        <taxon>Atopobiaceae</taxon>
        <taxon>Fannyhessea</taxon>
    </lineage>
</organism>
<comment type="caution">
    <text evidence="9">The sequence shown here is derived from an EMBL/GenBank/DDBJ whole genome shotgun (WGS) entry which is preliminary data.</text>
</comment>